<evidence type="ECO:0000313" key="2">
    <source>
        <dbReference type="Proteomes" id="UP000185984"/>
    </source>
</evidence>
<sequence length="90" mass="10292">MKNRDLVKVTAHPSVKIWKNRQGQEPASDKVEGLMKYIARIKSTTMVTVVTEPQWLGIDVSQAWLDVVLRPAGTYWQVSHQEMGWVELVT</sequence>
<dbReference type="EMBL" id="MRCC01000019">
    <property type="protein sequence ID" value="OKH22680.1"/>
    <property type="molecule type" value="Genomic_DNA"/>
</dbReference>
<evidence type="ECO:0000313" key="1">
    <source>
        <dbReference type="EMBL" id="OKH22680.1"/>
    </source>
</evidence>
<name>A0A1U7HGH6_9CHRO</name>
<reference evidence="1 2" key="1">
    <citation type="submission" date="2016-11" db="EMBL/GenBank/DDBJ databases">
        <title>Draft Genome Sequences of Nine Cyanobacterial Strains from Diverse Habitats.</title>
        <authorList>
            <person name="Zhu T."/>
            <person name="Hou S."/>
            <person name="Lu X."/>
            <person name="Hess W.R."/>
        </authorList>
    </citation>
    <scope>NUCLEOTIDE SEQUENCE [LARGE SCALE GENOMIC DNA]</scope>
    <source>
        <strain evidence="1 2">5.2 s.c.1</strain>
    </source>
</reference>
<keyword evidence="2" id="KW-1185">Reference proteome</keyword>
<gene>
    <name evidence="1" type="ORF">NIES1031_19705</name>
</gene>
<protein>
    <submittedName>
        <fullName evidence="1">Uncharacterized protein</fullName>
    </submittedName>
</protein>
<accession>A0A1U7HGH6</accession>
<proteinExistence type="predicted"/>
<organism evidence="1 2">
    <name type="scientific">Chroogloeocystis siderophila 5.2 s.c.1</name>
    <dbReference type="NCBI Taxonomy" id="247279"/>
    <lineage>
        <taxon>Bacteria</taxon>
        <taxon>Bacillati</taxon>
        <taxon>Cyanobacteriota</taxon>
        <taxon>Cyanophyceae</taxon>
        <taxon>Oscillatoriophycideae</taxon>
        <taxon>Chroococcales</taxon>
        <taxon>Chroococcaceae</taxon>
        <taxon>Chroogloeocystis</taxon>
    </lineage>
</organism>
<dbReference type="Proteomes" id="UP000185984">
    <property type="component" value="Unassembled WGS sequence"/>
</dbReference>
<dbReference type="AlphaFoldDB" id="A0A1U7HGH6"/>
<comment type="caution">
    <text evidence="1">The sequence shown here is derived from an EMBL/GenBank/DDBJ whole genome shotgun (WGS) entry which is preliminary data.</text>
</comment>